<dbReference type="InterPro" id="IPR042244">
    <property type="entry name" value="HypD_2_sf"/>
</dbReference>
<dbReference type="Pfam" id="PF01924">
    <property type="entry name" value="HypD"/>
    <property type="match status" value="1"/>
</dbReference>
<dbReference type="GO" id="GO:0051604">
    <property type="term" value="P:protein maturation"/>
    <property type="evidence" value="ECO:0007669"/>
    <property type="project" value="TreeGrafter"/>
</dbReference>
<comment type="similarity">
    <text evidence="1">Belongs to the HypD family.</text>
</comment>
<keyword evidence="3" id="KW-0408">Iron</keyword>
<reference evidence="5" key="1">
    <citation type="submission" date="2017-09" db="EMBL/GenBank/DDBJ databases">
        <title>Depth-based differentiation of microbial function through sediment-hosted aquifers and enrichment of novel symbionts in the deep terrestrial subsurface.</title>
        <authorList>
            <person name="Probst A.J."/>
            <person name="Ladd B."/>
            <person name="Jarett J.K."/>
            <person name="Geller-Mcgrath D.E."/>
            <person name="Sieber C.M.K."/>
            <person name="Emerson J.B."/>
            <person name="Anantharaman K."/>
            <person name="Thomas B.C."/>
            <person name="Malmstrom R."/>
            <person name="Stieglmeier M."/>
            <person name="Klingl A."/>
            <person name="Woyke T."/>
            <person name="Ryan C.M."/>
            <person name="Banfield J.F."/>
        </authorList>
    </citation>
    <scope>NUCLEOTIDE SEQUENCE [LARGE SCALE GENOMIC DNA]</scope>
</reference>
<protein>
    <submittedName>
        <fullName evidence="4">Hydrogenase formation protein HypD</fullName>
    </submittedName>
</protein>
<evidence type="ECO:0000313" key="5">
    <source>
        <dbReference type="Proteomes" id="UP000229213"/>
    </source>
</evidence>
<dbReference type="AlphaFoldDB" id="A0A2M7YGE7"/>
<evidence type="ECO:0000313" key="4">
    <source>
        <dbReference type="EMBL" id="PJA62034.1"/>
    </source>
</evidence>
<dbReference type="Gene3D" id="6.10.20.100">
    <property type="match status" value="1"/>
</dbReference>
<dbReference type="NCBIfam" id="TIGR00075">
    <property type="entry name" value="hypD"/>
    <property type="match status" value="1"/>
</dbReference>
<proteinExistence type="inferred from homology"/>
<sequence length="359" mass="39921">MFDFFRDEKIAQKLAERIKRLSDGKHFKLMHVCGTHEQVIAQSGLRDLLPQNLEVISGPGCPVCCTPNSEIDLAIELALKGHLITTFGDMLRVPGSKSSLTKVRVLGGKVKVVYSIQDAIELSKEKKDLEIVHCAIGFETTAPSTAVVILNDAPSNFSIICSHRLIPPAMEALLISGECKIDGFIAPGHVSTIIGSEPYRKMAKEYNRPIVITGFEPIDILYGIFLLLKQIKEKRNNVEIEYTRAVKPEGNLMAIKKMEEVFEICDSNWRGLGNIPKSGLRLKKKFENHDAERKFNLRIEKSSDILPGCICDKILKGLNYPPDCPSFGTRCTPEDPLGACMVSSEGTCSTYFKYADEKK</sequence>
<comment type="caution">
    <text evidence="4">The sequence shown here is derived from an EMBL/GenBank/DDBJ whole genome shotgun (WGS) entry which is preliminary data.</text>
</comment>
<evidence type="ECO:0000256" key="1">
    <source>
        <dbReference type="ARBA" id="ARBA00007888"/>
    </source>
</evidence>
<dbReference type="InterPro" id="IPR002780">
    <property type="entry name" value="Hyd_form_HypD"/>
</dbReference>
<dbReference type="Gene3D" id="3.40.50.11750">
    <property type="entry name" value="HypD, alpha/beta domain 1"/>
    <property type="match status" value="2"/>
</dbReference>
<dbReference type="Proteomes" id="UP000229213">
    <property type="component" value="Unassembled WGS sequence"/>
</dbReference>
<dbReference type="PIRSF" id="PIRSF005622">
    <property type="entry name" value="Hydrgn_mat_hypD"/>
    <property type="match status" value="1"/>
</dbReference>
<gene>
    <name evidence="4" type="ORF">CO162_03185</name>
</gene>
<evidence type="ECO:0000256" key="2">
    <source>
        <dbReference type="ARBA" id="ARBA00022723"/>
    </source>
</evidence>
<keyword evidence="2" id="KW-0479">Metal-binding</keyword>
<dbReference type="PANTHER" id="PTHR30149">
    <property type="entry name" value="HYDROGENASE PROTEIN ASSEMBLY PROTEIN HYPD"/>
    <property type="match status" value="1"/>
</dbReference>
<organism evidence="4 5">
    <name type="scientific">bacterium (Candidatus Ratteibacteria) CG_4_9_14_3_um_filter_41_21</name>
    <dbReference type="NCBI Taxonomy" id="2014289"/>
    <lineage>
        <taxon>Bacteria</taxon>
        <taxon>Candidatus Ratteibacteria</taxon>
    </lineage>
</organism>
<dbReference type="GO" id="GO:0051539">
    <property type="term" value="F:4 iron, 4 sulfur cluster binding"/>
    <property type="evidence" value="ECO:0007669"/>
    <property type="project" value="TreeGrafter"/>
</dbReference>
<accession>A0A2M7YGE7</accession>
<evidence type="ECO:0000256" key="3">
    <source>
        <dbReference type="ARBA" id="ARBA00023004"/>
    </source>
</evidence>
<name>A0A2M7YGE7_9BACT</name>
<dbReference type="EMBL" id="PFWI01000107">
    <property type="protein sequence ID" value="PJA62034.1"/>
    <property type="molecule type" value="Genomic_DNA"/>
</dbReference>
<dbReference type="GO" id="GO:0070025">
    <property type="term" value="F:carbon monoxide binding"/>
    <property type="evidence" value="ECO:0007669"/>
    <property type="project" value="TreeGrafter"/>
</dbReference>
<dbReference type="InterPro" id="IPR042243">
    <property type="entry name" value="HypD_1"/>
</dbReference>
<dbReference type="PANTHER" id="PTHR30149:SF0">
    <property type="entry name" value="HYDROGENASE MATURATION FACTOR HYPD"/>
    <property type="match status" value="1"/>
</dbReference>
<dbReference type="GO" id="GO:0005506">
    <property type="term" value="F:iron ion binding"/>
    <property type="evidence" value="ECO:0007669"/>
    <property type="project" value="TreeGrafter"/>
</dbReference>